<keyword evidence="8" id="KW-1185">Reference proteome</keyword>
<dbReference type="InterPro" id="IPR002104">
    <property type="entry name" value="Integrase_catalytic"/>
</dbReference>
<comment type="caution">
    <text evidence="7">The sequence shown here is derived from an EMBL/GenBank/DDBJ whole genome shotgun (WGS) entry which is preliminary data.</text>
</comment>
<dbReference type="InterPro" id="IPR011010">
    <property type="entry name" value="DNA_brk_join_enz"/>
</dbReference>
<feature type="domain" description="Core-binding (CB)" evidence="6">
    <location>
        <begin position="18"/>
        <end position="92"/>
    </location>
</feature>
<organism evidence="7 8">
    <name type="scientific">Chrysosporum bergii ANA360D</name>
    <dbReference type="NCBI Taxonomy" id="617107"/>
    <lineage>
        <taxon>Bacteria</taxon>
        <taxon>Bacillati</taxon>
        <taxon>Cyanobacteriota</taxon>
        <taxon>Cyanophyceae</taxon>
        <taxon>Nostocales</taxon>
        <taxon>Nodulariaceae</taxon>
        <taxon>Chrysosporum</taxon>
    </lineage>
</organism>
<dbReference type="InterPro" id="IPR044068">
    <property type="entry name" value="CB"/>
</dbReference>
<sequence>MTLTTLSQFTPVTQYADKPIDVLLNMWLHGKSRSTQDSYKRIAVKFLIFVNKPLVNIALDDVQQWVDNLLCTNDNTKKTYTNIVKSLLTFAHELGITQYNVGKMIKTPKPRDALTERILSEQEINILIQSETNQRNGLILKMLYYCGLRATELTNLTWGDLSHGYDGNGQATICGKGSKTRVVIIPCKLYEELLQLRGDGDKGYPVFCGRQGRMGFLTRAMVWEIVKRAARRVGLNDLSPHWLRHGHASHSLDRGAPIHLVSQSLGHASVATTSRYLHARPNDCSSLYL</sequence>
<accession>A0AA43GUW4</accession>
<dbReference type="Gene3D" id="1.10.443.10">
    <property type="entry name" value="Intergrase catalytic core"/>
    <property type="match status" value="1"/>
</dbReference>
<evidence type="ECO:0000256" key="4">
    <source>
        <dbReference type="PROSITE-ProRule" id="PRU01248"/>
    </source>
</evidence>
<evidence type="ECO:0000313" key="8">
    <source>
        <dbReference type="Proteomes" id="UP001159387"/>
    </source>
</evidence>
<keyword evidence="3" id="KW-0233">DNA recombination</keyword>
<dbReference type="Pfam" id="PF00589">
    <property type="entry name" value="Phage_integrase"/>
    <property type="match status" value="1"/>
</dbReference>
<dbReference type="InterPro" id="IPR050090">
    <property type="entry name" value="Tyrosine_recombinase_XerCD"/>
</dbReference>
<evidence type="ECO:0000256" key="3">
    <source>
        <dbReference type="ARBA" id="ARBA00023172"/>
    </source>
</evidence>
<evidence type="ECO:0000313" key="7">
    <source>
        <dbReference type="EMBL" id="MDH6061218.1"/>
    </source>
</evidence>
<dbReference type="SUPFAM" id="SSF56349">
    <property type="entry name" value="DNA breaking-rejoining enzymes"/>
    <property type="match status" value="1"/>
</dbReference>
<dbReference type="PANTHER" id="PTHR30349:SF64">
    <property type="entry name" value="PROPHAGE INTEGRASE INTD-RELATED"/>
    <property type="match status" value="1"/>
</dbReference>
<evidence type="ECO:0000259" key="6">
    <source>
        <dbReference type="PROSITE" id="PS51900"/>
    </source>
</evidence>
<gene>
    <name evidence="7" type="ORF">NWP17_12360</name>
</gene>
<name>A0AA43GUW4_9CYAN</name>
<dbReference type="InterPro" id="IPR010998">
    <property type="entry name" value="Integrase_recombinase_N"/>
</dbReference>
<dbReference type="InterPro" id="IPR013762">
    <property type="entry name" value="Integrase-like_cat_sf"/>
</dbReference>
<dbReference type="GO" id="GO:0003677">
    <property type="term" value="F:DNA binding"/>
    <property type="evidence" value="ECO:0007669"/>
    <property type="project" value="UniProtKB-UniRule"/>
</dbReference>
<dbReference type="RefSeq" id="WP_280655203.1">
    <property type="nucleotide sequence ID" value="NZ_JANQDH010000082.1"/>
</dbReference>
<comment type="similarity">
    <text evidence="1">Belongs to the 'phage' integrase family.</text>
</comment>
<dbReference type="GO" id="GO:0006310">
    <property type="term" value="P:DNA recombination"/>
    <property type="evidence" value="ECO:0007669"/>
    <property type="project" value="UniProtKB-KW"/>
</dbReference>
<dbReference type="Gene3D" id="1.10.150.130">
    <property type="match status" value="1"/>
</dbReference>
<dbReference type="EMBL" id="JANQDH010000082">
    <property type="protein sequence ID" value="MDH6061218.1"/>
    <property type="molecule type" value="Genomic_DNA"/>
</dbReference>
<proteinExistence type="inferred from homology"/>
<dbReference type="Proteomes" id="UP001159387">
    <property type="component" value="Unassembled WGS sequence"/>
</dbReference>
<evidence type="ECO:0000256" key="1">
    <source>
        <dbReference type="ARBA" id="ARBA00008857"/>
    </source>
</evidence>
<keyword evidence="2 4" id="KW-0238">DNA-binding</keyword>
<dbReference type="GO" id="GO:0015074">
    <property type="term" value="P:DNA integration"/>
    <property type="evidence" value="ECO:0007669"/>
    <property type="project" value="InterPro"/>
</dbReference>
<dbReference type="PROSITE" id="PS51900">
    <property type="entry name" value="CB"/>
    <property type="match status" value="1"/>
</dbReference>
<reference evidence="7 8" key="1">
    <citation type="journal article" date="2023" name="J. Phycol.">
        <title>Chrysosporum ovalisporum is synonymous with the true-branching cyanobacterium Umezakia natans (Nostocales/Aphanizomenonaceae).</title>
        <authorList>
            <person name="McGregor G.B."/>
            <person name="Sendall B.C."/>
            <person name="Niiyama Y."/>
            <person name="Tuji A."/>
            <person name="Willis A."/>
        </authorList>
    </citation>
    <scope>NUCLEOTIDE SEQUENCE [LARGE SCALE GENOMIC DNA]</scope>
    <source>
        <strain evidence="7 8">ANA360D</strain>
    </source>
</reference>
<dbReference type="PROSITE" id="PS51898">
    <property type="entry name" value="TYR_RECOMBINASE"/>
    <property type="match status" value="1"/>
</dbReference>
<protein>
    <submittedName>
        <fullName evidence="7">Tyrosine-type recombinase/integrase</fullName>
    </submittedName>
</protein>
<dbReference type="PANTHER" id="PTHR30349">
    <property type="entry name" value="PHAGE INTEGRASE-RELATED"/>
    <property type="match status" value="1"/>
</dbReference>
<feature type="domain" description="Tyr recombinase" evidence="5">
    <location>
        <begin position="113"/>
        <end position="289"/>
    </location>
</feature>
<dbReference type="AlphaFoldDB" id="A0AA43GUW4"/>
<evidence type="ECO:0000259" key="5">
    <source>
        <dbReference type="PROSITE" id="PS51898"/>
    </source>
</evidence>
<evidence type="ECO:0000256" key="2">
    <source>
        <dbReference type="ARBA" id="ARBA00023125"/>
    </source>
</evidence>